<keyword evidence="3" id="KW-1185">Reference proteome</keyword>
<dbReference type="EMBL" id="JAPMOS010000004">
    <property type="protein sequence ID" value="KAJ4462032.1"/>
    <property type="molecule type" value="Genomic_DNA"/>
</dbReference>
<comment type="caution">
    <text evidence="2">The sequence shown here is derived from an EMBL/GenBank/DDBJ whole genome shotgun (WGS) entry which is preliminary data.</text>
</comment>
<proteinExistence type="predicted"/>
<dbReference type="SUPFAM" id="SSF55811">
    <property type="entry name" value="Nudix"/>
    <property type="match status" value="1"/>
</dbReference>
<accession>A0ABQ8UWA5</accession>
<keyword evidence="2" id="KW-0378">Hydrolase</keyword>
<evidence type="ECO:0000259" key="1">
    <source>
        <dbReference type="PROSITE" id="PS51462"/>
    </source>
</evidence>
<organism evidence="2 3">
    <name type="scientific">Paratrimastix pyriformis</name>
    <dbReference type="NCBI Taxonomy" id="342808"/>
    <lineage>
        <taxon>Eukaryota</taxon>
        <taxon>Metamonada</taxon>
        <taxon>Preaxostyla</taxon>
        <taxon>Paratrimastigidae</taxon>
        <taxon>Paratrimastix</taxon>
    </lineage>
</organism>
<dbReference type="PANTHER" id="PTHR10885">
    <property type="entry name" value="ISOPENTENYL-DIPHOSPHATE DELTA-ISOMERASE"/>
    <property type="match status" value="1"/>
</dbReference>
<dbReference type="InterPro" id="IPR015797">
    <property type="entry name" value="NUDIX_hydrolase-like_dom_sf"/>
</dbReference>
<sequence>MSHEEQFDLLTPEGLPTGKRKARSLVHRDGDWHEAVHIWLFNSKGEVLLQKRSQCKDCYPGCWDISSAGHIPAGETPILASHREFEEELGLEMDRIGELHFIDRVASVSHPTPTFLNREWQDVYWIAGDVPLSQFRLQASELEAVRYVPVSEVLRAAREQDPSFTPMGGPSYRGVLEELARIGAQLATKGAEEGGAAAK</sequence>
<gene>
    <name evidence="2" type="ORF">PAPYR_1196</name>
</gene>
<dbReference type="Proteomes" id="UP001141327">
    <property type="component" value="Unassembled WGS sequence"/>
</dbReference>
<evidence type="ECO:0000313" key="3">
    <source>
        <dbReference type="Proteomes" id="UP001141327"/>
    </source>
</evidence>
<feature type="domain" description="Nudix hydrolase" evidence="1">
    <location>
        <begin position="31"/>
        <end position="170"/>
    </location>
</feature>
<dbReference type="PANTHER" id="PTHR10885:SF20">
    <property type="entry name" value="NUDIX HYDROLASE DOMAIN-CONTAINING PROTEIN"/>
    <property type="match status" value="1"/>
</dbReference>
<name>A0ABQ8UWA5_9EUKA</name>
<dbReference type="PROSITE" id="PS51462">
    <property type="entry name" value="NUDIX"/>
    <property type="match status" value="1"/>
</dbReference>
<dbReference type="Pfam" id="PF00293">
    <property type="entry name" value="NUDIX"/>
    <property type="match status" value="1"/>
</dbReference>
<dbReference type="InterPro" id="IPR000086">
    <property type="entry name" value="NUDIX_hydrolase_dom"/>
</dbReference>
<dbReference type="CDD" id="cd04692">
    <property type="entry name" value="NUDIX_Hydrolase"/>
    <property type="match status" value="1"/>
</dbReference>
<dbReference type="GO" id="GO:0016787">
    <property type="term" value="F:hydrolase activity"/>
    <property type="evidence" value="ECO:0007669"/>
    <property type="project" value="UniProtKB-KW"/>
</dbReference>
<reference evidence="2" key="1">
    <citation type="journal article" date="2022" name="bioRxiv">
        <title>Genomics of Preaxostyla Flagellates Illuminates Evolutionary Transitions and the Path Towards Mitochondrial Loss.</title>
        <authorList>
            <person name="Novak L.V.F."/>
            <person name="Treitli S.C."/>
            <person name="Pyrih J."/>
            <person name="Halakuc P."/>
            <person name="Pipaliya S.V."/>
            <person name="Vacek V."/>
            <person name="Brzon O."/>
            <person name="Soukal P."/>
            <person name="Eme L."/>
            <person name="Dacks J.B."/>
            <person name="Karnkowska A."/>
            <person name="Elias M."/>
            <person name="Hampl V."/>
        </authorList>
    </citation>
    <scope>NUCLEOTIDE SEQUENCE</scope>
    <source>
        <strain evidence="2">RCP-MX</strain>
    </source>
</reference>
<evidence type="ECO:0000313" key="2">
    <source>
        <dbReference type="EMBL" id="KAJ4462032.1"/>
    </source>
</evidence>
<dbReference type="Gene3D" id="3.90.79.10">
    <property type="entry name" value="Nucleoside Triphosphate Pyrophosphohydrolase"/>
    <property type="match status" value="1"/>
</dbReference>
<protein>
    <submittedName>
        <fullName evidence="2">Nudix hydrolase 3</fullName>
    </submittedName>
</protein>